<evidence type="ECO:0000313" key="2">
    <source>
        <dbReference type="EMBL" id="GLX77571.1"/>
    </source>
</evidence>
<accession>A0ABQ6GTS6</accession>
<name>A0ABQ6GTS6_9GAMM</name>
<gene>
    <name evidence="2" type="ORF">tinsulaeT_09110</name>
</gene>
<dbReference type="Proteomes" id="UP001157186">
    <property type="component" value="Unassembled WGS sequence"/>
</dbReference>
<feature type="domain" description="Glycosyltransferase 2-like" evidence="1">
    <location>
        <begin position="9"/>
        <end position="137"/>
    </location>
</feature>
<protein>
    <recommendedName>
        <fullName evidence="1">Glycosyltransferase 2-like domain-containing protein</fullName>
    </recommendedName>
</protein>
<organism evidence="2 3">
    <name type="scientific">Thalassotalea insulae</name>
    <dbReference type="NCBI Taxonomy" id="2056778"/>
    <lineage>
        <taxon>Bacteria</taxon>
        <taxon>Pseudomonadati</taxon>
        <taxon>Pseudomonadota</taxon>
        <taxon>Gammaproteobacteria</taxon>
        <taxon>Alteromonadales</taxon>
        <taxon>Colwelliaceae</taxon>
        <taxon>Thalassotalea</taxon>
    </lineage>
</organism>
<comment type="caution">
    <text evidence="2">The sequence shown here is derived from an EMBL/GenBank/DDBJ whole genome shotgun (WGS) entry which is preliminary data.</text>
</comment>
<evidence type="ECO:0000313" key="3">
    <source>
        <dbReference type="Proteomes" id="UP001157186"/>
    </source>
</evidence>
<dbReference type="RefSeq" id="WP_284243437.1">
    <property type="nucleotide sequence ID" value="NZ_BSST01000001.1"/>
</dbReference>
<proteinExistence type="predicted"/>
<evidence type="ECO:0000259" key="1">
    <source>
        <dbReference type="Pfam" id="PF00535"/>
    </source>
</evidence>
<dbReference type="Pfam" id="PF00535">
    <property type="entry name" value="Glycos_transf_2"/>
    <property type="match status" value="1"/>
</dbReference>
<keyword evidence="3" id="KW-1185">Reference proteome</keyword>
<dbReference type="PANTHER" id="PTHR22916:SF3">
    <property type="entry name" value="UDP-GLCNAC:BETAGAL BETA-1,3-N-ACETYLGLUCOSAMINYLTRANSFERASE-LIKE PROTEIN 1"/>
    <property type="match status" value="1"/>
</dbReference>
<dbReference type="PANTHER" id="PTHR22916">
    <property type="entry name" value="GLYCOSYLTRANSFERASE"/>
    <property type="match status" value="1"/>
</dbReference>
<dbReference type="InterPro" id="IPR029044">
    <property type="entry name" value="Nucleotide-diphossugar_trans"/>
</dbReference>
<dbReference type="CDD" id="cd00761">
    <property type="entry name" value="Glyco_tranf_GTA_type"/>
    <property type="match status" value="1"/>
</dbReference>
<dbReference type="InterPro" id="IPR001173">
    <property type="entry name" value="Glyco_trans_2-like"/>
</dbReference>
<sequence>MTYQNNLVTVYITTYNRLILLRRAVESVLNQTYKSIELLIVDDGSTDGTHEYLNELSRKHKNIKFLINSSNSGACYGRNKAILNASGEYITGLDDDDYFVENRISDFINEWKNKKPSVIALYSSVKKKEKADKYIKCDKKSLVKRNQLFFNNDIGNQVFTKTKIIKSINGFDTDMPAWQDLECWIRLLSLGDAQCVNNYSYIVDVSHPHERITLQKTNKIQLACNHLVSKHNLTKRQKSRLVTQLIPYAPSYYKLTPHFINAFLQLDFMLICKLLNFLIKFTYLNKNK</sequence>
<dbReference type="SUPFAM" id="SSF53448">
    <property type="entry name" value="Nucleotide-diphospho-sugar transferases"/>
    <property type="match status" value="1"/>
</dbReference>
<reference evidence="2 3" key="1">
    <citation type="submission" date="2023-03" db="EMBL/GenBank/DDBJ databases">
        <title>Draft genome sequence of Thalassotalea insulae KCTC 62186T.</title>
        <authorList>
            <person name="Sawabe T."/>
        </authorList>
    </citation>
    <scope>NUCLEOTIDE SEQUENCE [LARGE SCALE GENOMIC DNA]</scope>
    <source>
        <strain evidence="2 3">KCTC 62186</strain>
    </source>
</reference>
<dbReference type="EMBL" id="BSST01000001">
    <property type="protein sequence ID" value="GLX77571.1"/>
    <property type="molecule type" value="Genomic_DNA"/>
</dbReference>
<dbReference type="Gene3D" id="3.90.550.10">
    <property type="entry name" value="Spore Coat Polysaccharide Biosynthesis Protein SpsA, Chain A"/>
    <property type="match status" value="1"/>
</dbReference>